<feature type="domain" description="CobW C-terminal" evidence="7">
    <location>
        <begin position="218"/>
        <end position="302"/>
    </location>
</feature>
<organism evidence="8 9">
    <name type="scientific">Halomonas heilongjiangensis</name>
    <dbReference type="NCBI Taxonomy" id="1387883"/>
    <lineage>
        <taxon>Bacteria</taxon>
        <taxon>Pseudomonadati</taxon>
        <taxon>Pseudomonadota</taxon>
        <taxon>Gammaproteobacteria</taxon>
        <taxon>Oceanospirillales</taxon>
        <taxon>Halomonadaceae</taxon>
        <taxon>Halomonas</taxon>
    </lineage>
</organism>
<dbReference type="InterPro" id="IPR011629">
    <property type="entry name" value="CobW-like_C"/>
</dbReference>
<keyword evidence="9" id="KW-1185">Reference proteome</keyword>
<dbReference type="GO" id="GO:0005737">
    <property type="term" value="C:cytoplasm"/>
    <property type="evidence" value="ECO:0007669"/>
    <property type="project" value="TreeGrafter"/>
</dbReference>
<name>A0A2N7TGR0_9GAMM</name>
<comment type="catalytic activity">
    <reaction evidence="6">
        <text>GTP + H2O = GDP + phosphate + H(+)</text>
        <dbReference type="Rhea" id="RHEA:19669"/>
        <dbReference type="ChEBI" id="CHEBI:15377"/>
        <dbReference type="ChEBI" id="CHEBI:15378"/>
        <dbReference type="ChEBI" id="CHEBI:37565"/>
        <dbReference type="ChEBI" id="CHEBI:43474"/>
        <dbReference type="ChEBI" id="CHEBI:58189"/>
    </reaction>
    <physiologicalReaction direction="left-to-right" evidence="6">
        <dbReference type="Rhea" id="RHEA:19670"/>
    </physiologicalReaction>
</comment>
<sequence length="307" mass="33384">MSPNKLSKVPLTVIGGFLGAGKTTFLNALIRGGISDNSLIVINDFGDINIDAELIDYRDEQMLQLSNGCICCTLGGTLAEQLAKAMRLHDRPDAVFIETSGVADPARIADIAKVSRRLDLAEVVCLVDGSQARRHHVDPFTAETWRAQLHAASRILVNRLASDDSAEEAWLIALLRRLNPAARIENMDRQASFATLAPAPAQAAPKPLYHIPVSGGGWTSVSVPICTPVDAERLQRLLLDYRDALLRAKGFLYRQDRSPRQLLQFSGDRVTWQPAVGSPGRCQLVCIGRSGERFDALVADLQPLGGV</sequence>
<evidence type="ECO:0000313" key="8">
    <source>
        <dbReference type="EMBL" id="PMR67348.1"/>
    </source>
</evidence>
<evidence type="ECO:0000256" key="6">
    <source>
        <dbReference type="ARBA" id="ARBA00049117"/>
    </source>
</evidence>
<dbReference type="Pfam" id="PF02492">
    <property type="entry name" value="cobW"/>
    <property type="match status" value="1"/>
</dbReference>
<dbReference type="SUPFAM" id="SSF90002">
    <property type="entry name" value="Hypothetical protein YjiA, C-terminal domain"/>
    <property type="match status" value="1"/>
</dbReference>
<dbReference type="SMART" id="SM00833">
    <property type="entry name" value="CobW_C"/>
    <property type="match status" value="1"/>
</dbReference>
<dbReference type="OrthoDB" id="9808822at2"/>
<dbReference type="PANTHER" id="PTHR13748">
    <property type="entry name" value="COBW-RELATED"/>
    <property type="match status" value="1"/>
</dbReference>
<dbReference type="PANTHER" id="PTHR13748:SF62">
    <property type="entry name" value="COBW DOMAIN-CONTAINING PROTEIN"/>
    <property type="match status" value="1"/>
</dbReference>
<evidence type="ECO:0000256" key="5">
    <source>
        <dbReference type="ARBA" id="ARBA00045658"/>
    </source>
</evidence>
<evidence type="ECO:0000256" key="3">
    <source>
        <dbReference type="ARBA" id="ARBA00023186"/>
    </source>
</evidence>
<dbReference type="SUPFAM" id="SSF52540">
    <property type="entry name" value="P-loop containing nucleoside triphosphate hydrolases"/>
    <property type="match status" value="1"/>
</dbReference>
<evidence type="ECO:0000256" key="4">
    <source>
        <dbReference type="ARBA" id="ARBA00034320"/>
    </source>
</evidence>
<dbReference type="InterPro" id="IPR051316">
    <property type="entry name" value="Zinc-reg_GTPase_activator"/>
</dbReference>
<dbReference type="EMBL" id="PNRE01000092">
    <property type="protein sequence ID" value="PMR67348.1"/>
    <property type="molecule type" value="Genomic_DNA"/>
</dbReference>
<dbReference type="Pfam" id="PF07683">
    <property type="entry name" value="CobW_C"/>
    <property type="match status" value="1"/>
</dbReference>
<proteinExistence type="inferred from homology"/>
<protein>
    <recommendedName>
        <fullName evidence="7">CobW C-terminal domain-containing protein</fullName>
    </recommendedName>
</protein>
<dbReference type="Gene3D" id="3.40.50.300">
    <property type="entry name" value="P-loop containing nucleotide triphosphate hydrolases"/>
    <property type="match status" value="1"/>
</dbReference>
<dbReference type="GO" id="GO:0000166">
    <property type="term" value="F:nucleotide binding"/>
    <property type="evidence" value="ECO:0007669"/>
    <property type="project" value="UniProtKB-KW"/>
</dbReference>
<dbReference type="InterPro" id="IPR003495">
    <property type="entry name" value="CobW/HypB/UreG_nucleotide-bd"/>
</dbReference>
<dbReference type="InterPro" id="IPR036627">
    <property type="entry name" value="CobW-likC_sf"/>
</dbReference>
<dbReference type="InterPro" id="IPR027417">
    <property type="entry name" value="P-loop_NTPase"/>
</dbReference>
<evidence type="ECO:0000259" key="7">
    <source>
        <dbReference type="SMART" id="SM00833"/>
    </source>
</evidence>
<evidence type="ECO:0000313" key="9">
    <source>
        <dbReference type="Proteomes" id="UP000235346"/>
    </source>
</evidence>
<evidence type="ECO:0000256" key="1">
    <source>
        <dbReference type="ARBA" id="ARBA00022741"/>
    </source>
</evidence>
<gene>
    <name evidence="8" type="ORF">C1H66_19930</name>
</gene>
<reference evidence="8 9" key="1">
    <citation type="submission" date="2018-01" db="EMBL/GenBank/DDBJ databases">
        <title>Halomonas endophytica sp. nov., isolated from storage liquid in the stems of Populus euphratica.</title>
        <authorList>
            <person name="Chen C."/>
        </authorList>
    </citation>
    <scope>NUCLEOTIDE SEQUENCE [LARGE SCALE GENOMIC DNA]</scope>
    <source>
        <strain evidence="8 9">DSM 26881</strain>
    </source>
</reference>
<comment type="function">
    <text evidence="5">Zinc chaperone that directly transfers zinc cofactor to target proteins, thereby activating them. Zinc is transferred from the CXCC motif in the GTPase domain to the zinc binding site in target proteins in a process requiring GTP hydrolysis.</text>
</comment>
<dbReference type="GO" id="GO:0016787">
    <property type="term" value="F:hydrolase activity"/>
    <property type="evidence" value="ECO:0007669"/>
    <property type="project" value="UniProtKB-KW"/>
</dbReference>
<keyword evidence="2" id="KW-0378">Hydrolase</keyword>
<dbReference type="RefSeq" id="WP_102629622.1">
    <property type="nucleotide sequence ID" value="NZ_PDOH01000048.1"/>
</dbReference>
<keyword evidence="1" id="KW-0547">Nucleotide-binding</keyword>
<dbReference type="CDD" id="cd03112">
    <property type="entry name" value="CobW-like"/>
    <property type="match status" value="1"/>
</dbReference>
<evidence type="ECO:0000256" key="2">
    <source>
        <dbReference type="ARBA" id="ARBA00022801"/>
    </source>
</evidence>
<accession>A0A2N7TGR0</accession>
<keyword evidence="3" id="KW-0143">Chaperone</keyword>
<comment type="caution">
    <text evidence="8">The sequence shown here is derived from an EMBL/GenBank/DDBJ whole genome shotgun (WGS) entry which is preliminary data.</text>
</comment>
<comment type="similarity">
    <text evidence="4">Belongs to the SIMIBI class G3E GTPase family. ZNG1 subfamily.</text>
</comment>
<dbReference type="Proteomes" id="UP000235346">
    <property type="component" value="Unassembled WGS sequence"/>
</dbReference>
<dbReference type="Gene3D" id="3.30.1220.10">
    <property type="entry name" value="CobW-like, C-terminal domain"/>
    <property type="match status" value="1"/>
</dbReference>
<dbReference type="AlphaFoldDB" id="A0A2N7TGR0"/>